<feature type="transmembrane region" description="Helical" evidence="7">
    <location>
        <begin position="74"/>
        <end position="96"/>
    </location>
</feature>
<reference evidence="8 9" key="1">
    <citation type="submission" date="2018-08" db="EMBL/GenBank/DDBJ databases">
        <title>Mucilaginibacter sp. MYSH2.</title>
        <authorList>
            <person name="Seo T."/>
        </authorList>
    </citation>
    <scope>NUCLEOTIDE SEQUENCE [LARGE SCALE GENOMIC DNA]</scope>
    <source>
        <strain evidence="8 9">MYSH2</strain>
    </source>
</reference>
<keyword evidence="9" id="KW-1185">Reference proteome</keyword>
<proteinExistence type="inferred from homology"/>
<evidence type="ECO:0000256" key="1">
    <source>
        <dbReference type="ARBA" id="ARBA00004651"/>
    </source>
</evidence>
<evidence type="ECO:0000256" key="7">
    <source>
        <dbReference type="SAM" id="Phobius"/>
    </source>
</evidence>
<comment type="subcellular location">
    <subcellularLocation>
        <location evidence="1">Cell membrane</location>
        <topology evidence="1">Multi-pass membrane protein</topology>
    </subcellularLocation>
</comment>
<evidence type="ECO:0000256" key="4">
    <source>
        <dbReference type="ARBA" id="ARBA00022692"/>
    </source>
</evidence>
<comment type="similarity">
    <text evidence="2">Belongs to the DoxX family.</text>
</comment>
<dbReference type="InterPro" id="IPR032808">
    <property type="entry name" value="DoxX"/>
</dbReference>
<dbReference type="Proteomes" id="UP000264217">
    <property type="component" value="Unassembled WGS sequence"/>
</dbReference>
<dbReference type="PANTHER" id="PTHR33452:SF1">
    <property type="entry name" value="INNER MEMBRANE PROTEIN YPHA-RELATED"/>
    <property type="match status" value="1"/>
</dbReference>
<evidence type="ECO:0000256" key="2">
    <source>
        <dbReference type="ARBA" id="ARBA00006679"/>
    </source>
</evidence>
<feature type="transmembrane region" description="Helical" evidence="7">
    <location>
        <begin position="116"/>
        <end position="139"/>
    </location>
</feature>
<keyword evidence="5 7" id="KW-1133">Transmembrane helix</keyword>
<feature type="transmembrane region" description="Helical" evidence="7">
    <location>
        <begin position="47"/>
        <end position="67"/>
    </location>
</feature>
<dbReference type="OrthoDB" id="9808524at2"/>
<evidence type="ECO:0000313" key="9">
    <source>
        <dbReference type="Proteomes" id="UP000264217"/>
    </source>
</evidence>
<evidence type="ECO:0000256" key="6">
    <source>
        <dbReference type="ARBA" id="ARBA00023136"/>
    </source>
</evidence>
<keyword evidence="3" id="KW-1003">Cell membrane</keyword>
<keyword evidence="4 7" id="KW-0812">Transmembrane</keyword>
<evidence type="ECO:0000256" key="3">
    <source>
        <dbReference type="ARBA" id="ARBA00022475"/>
    </source>
</evidence>
<dbReference type="EMBL" id="QWDC01000001">
    <property type="protein sequence ID" value="RFZ95758.1"/>
    <property type="molecule type" value="Genomic_DNA"/>
</dbReference>
<dbReference type="Pfam" id="PF07681">
    <property type="entry name" value="DoxX"/>
    <property type="match status" value="1"/>
</dbReference>
<dbReference type="GO" id="GO:0005886">
    <property type="term" value="C:plasma membrane"/>
    <property type="evidence" value="ECO:0007669"/>
    <property type="project" value="UniProtKB-SubCell"/>
</dbReference>
<evidence type="ECO:0000256" key="5">
    <source>
        <dbReference type="ARBA" id="ARBA00022989"/>
    </source>
</evidence>
<evidence type="ECO:0000313" key="8">
    <source>
        <dbReference type="EMBL" id="RFZ95758.1"/>
    </source>
</evidence>
<name>A0A372P045_9SPHI</name>
<dbReference type="AlphaFoldDB" id="A0A372P045"/>
<dbReference type="InterPro" id="IPR051907">
    <property type="entry name" value="DoxX-like_oxidoreductase"/>
</dbReference>
<gene>
    <name evidence="8" type="ORF">D0C36_00265</name>
</gene>
<organism evidence="8 9">
    <name type="scientific">Mucilaginibacter conchicola</name>
    <dbReference type="NCBI Taxonomy" id="2303333"/>
    <lineage>
        <taxon>Bacteria</taxon>
        <taxon>Pseudomonadati</taxon>
        <taxon>Bacteroidota</taxon>
        <taxon>Sphingobacteriia</taxon>
        <taxon>Sphingobacteriales</taxon>
        <taxon>Sphingobacteriaceae</taxon>
        <taxon>Mucilaginibacter</taxon>
    </lineage>
</organism>
<dbReference type="RefSeq" id="WP_117391308.1">
    <property type="nucleotide sequence ID" value="NZ_QWDC01000001.1"/>
</dbReference>
<feature type="transmembrane region" description="Helical" evidence="7">
    <location>
        <begin position="7"/>
        <end position="27"/>
    </location>
</feature>
<keyword evidence="6 7" id="KW-0472">Membrane</keyword>
<sequence>MENKFGAWSPLLLRIITGIGFIVHGWAKVARGTAGFEKLLIQTGIPMHHLMSIIAPYTEILGGAALLAGLFTRLIAVPLIVTMLTAMFTVNINYGFSSIKTIGLTPSGPLFGPPGYEINLLYIAVLLSLIITGGGKFSADHQFKLKWR</sequence>
<dbReference type="PANTHER" id="PTHR33452">
    <property type="entry name" value="OXIDOREDUCTASE CATD-RELATED"/>
    <property type="match status" value="1"/>
</dbReference>
<comment type="caution">
    <text evidence="8">The sequence shown here is derived from an EMBL/GenBank/DDBJ whole genome shotgun (WGS) entry which is preliminary data.</text>
</comment>
<accession>A0A372P045</accession>
<protein>
    <submittedName>
        <fullName evidence="8">DoxX family protein</fullName>
    </submittedName>
</protein>